<evidence type="ECO:0000256" key="1">
    <source>
        <dbReference type="ARBA" id="ARBA00005495"/>
    </source>
</evidence>
<dbReference type="Proteomes" id="UP001218362">
    <property type="component" value="Chromosome"/>
</dbReference>
<accession>A0AAJ5XA11</accession>
<dbReference type="EMBL" id="CP119316">
    <property type="protein sequence ID" value="WEK46849.1"/>
    <property type="molecule type" value="Genomic_DNA"/>
</dbReference>
<sequence length="139" mass="15348">MPTIAADLTGGCLCGTVRYRLTAQPFDLGWCHCRMCQLNSGSPAMVFGSVALDDYAIQQGAEAIRKYCSSEKAERWFCGECGTPLLFRELDGRTYDFSVATLDDPGAAPPEKHIYYSSHIPWAEAADDRLPRYPQSSRG</sequence>
<dbReference type="Gene3D" id="3.90.1590.10">
    <property type="entry name" value="glutathione-dependent formaldehyde- activating enzyme (gfa)"/>
    <property type="match status" value="1"/>
</dbReference>
<comment type="similarity">
    <text evidence="1">Belongs to the Gfa family.</text>
</comment>
<protein>
    <submittedName>
        <fullName evidence="6">GFA family protein</fullName>
    </submittedName>
</protein>
<dbReference type="PANTHER" id="PTHR33337">
    <property type="entry name" value="GFA DOMAIN-CONTAINING PROTEIN"/>
    <property type="match status" value="1"/>
</dbReference>
<evidence type="ECO:0000256" key="4">
    <source>
        <dbReference type="ARBA" id="ARBA00023239"/>
    </source>
</evidence>
<dbReference type="PROSITE" id="PS51891">
    <property type="entry name" value="CENP_V_GFA"/>
    <property type="match status" value="1"/>
</dbReference>
<evidence type="ECO:0000256" key="3">
    <source>
        <dbReference type="ARBA" id="ARBA00022833"/>
    </source>
</evidence>
<dbReference type="InterPro" id="IPR011057">
    <property type="entry name" value="Mss4-like_sf"/>
</dbReference>
<keyword evidence="2" id="KW-0479">Metal-binding</keyword>
<organism evidence="6 7">
    <name type="scientific">Candidatus Andeanibacterium colombiense</name>
    <dbReference type="NCBI Taxonomy" id="3121345"/>
    <lineage>
        <taxon>Bacteria</taxon>
        <taxon>Pseudomonadati</taxon>
        <taxon>Pseudomonadota</taxon>
        <taxon>Alphaproteobacteria</taxon>
        <taxon>Sphingomonadales</taxon>
        <taxon>Sphingomonadaceae</taxon>
        <taxon>Candidatus Andeanibacterium</taxon>
    </lineage>
</organism>
<evidence type="ECO:0000313" key="7">
    <source>
        <dbReference type="Proteomes" id="UP001218362"/>
    </source>
</evidence>
<dbReference type="SUPFAM" id="SSF51316">
    <property type="entry name" value="Mss4-like"/>
    <property type="match status" value="1"/>
</dbReference>
<dbReference type="GO" id="GO:0046872">
    <property type="term" value="F:metal ion binding"/>
    <property type="evidence" value="ECO:0007669"/>
    <property type="project" value="UniProtKB-KW"/>
</dbReference>
<dbReference type="AlphaFoldDB" id="A0AAJ5XA11"/>
<gene>
    <name evidence="6" type="ORF">P0Y56_00755</name>
</gene>
<proteinExistence type="inferred from homology"/>
<reference evidence="6" key="1">
    <citation type="submission" date="2023-03" db="EMBL/GenBank/DDBJ databases">
        <title>Andean soil-derived lignocellulolytic bacterial consortium as a source of novel taxa and putative plastic-active enzymes.</title>
        <authorList>
            <person name="Diaz-Garcia L."/>
            <person name="Chuvochina M."/>
            <person name="Feuerriegel G."/>
            <person name="Bunk B."/>
            <person name="Sproer C."/>
            <person name="Streit W.R."/>
            <person name="Rodriguez L.M."/>
            <person name="Overmann J."/>
            <person name="Jimenez D.J."/>
        </authorList>
    </citation>
    <scope>NUCLEOTIDE SEQUENCE</scope>
    <source>
        <strain evidence="6">MAG 26</strain>
    </source>
</reference>
<keyword evidence="4" id="KW-0456">Lyase</keyword>
<name>A0AAJ5XA11_9SPHN</name>
<evidence type="ECO:0000259" key="5">
    <source>
        <dbReference type="PROSITE" id="PS51891"/>
    </source>
</evidence>
<dbReference type="PANTHER" id="PTHR33337:SF40">
    <property type="entry name" value="CENP-V_GFA DOMAIN-CONTAINING PROTEIN-RELATED"/>
    <property type="match status" value="1"/>
</dbReference>
<dbReference type="GO" id="GO:0016846">
    <property type="term" value="F:carbon-sulfur lyase activity"/>
    <property type="evidence" value="ECO:0007669"/>
    <property type="project" value="InterPro"/>
</dbReference>
<feature type="domain" description="CENP-V/GFA" evidence="5">
    <location>
        <begin position="8"/>
        <end position="123"/>
    </location>
</feature>
<dbReference type="Pfam" id="PF04828">
    <property type="entry name" value="GFA"/>
    <property type="match status" value="1"/>
</dbReference>
<evidence type="ECO:0000313" key="6">
    <source>
        <dbReference type="EMBL" id="WEK46849.1"/>
    </source>
</evidence>
<dbReference type="InterPro" id="IPR006913">
    <property type="entry name" value="CENP-V/GFA"/>
</dbReference>
<keyword evidence="3" id="KW-0862">Zinc</keyword>
<evidence type="ECO:0000256" key="2">
    <source>
        <dbReference type="ARBA" id="ARBA00022723"/>
    </source>
</evidence>
<dbReference type="KEGG" id="acob:P0Y56_00755"/>